<reference evidence="8 9" key="1">
    <citation type="submission" date="2024-10" db="EMBL/GenBank/DDBJ databases">
        <title>Updated reference genomes for cyclostephanoid diatoms.</title>
        <authorList>
            <person name="Roberts W.R."/>
            <person name="Alverson A.J."/>
        </authorList>
    </citation>
    <scope>NUCLEOTIDE SEQUENCE [LARGE SCALE GENOMIC DNA]</scope>
    <source>
        <strain evidence="8 9">AJA010-31</strain>
    </source>
</reference>
<feature type="transmembrane region" description="Helical" evidence="5">
    <location>
        <begin position="341"/>
        <end position="359"/>
    </location>
</feature>
<dbReference type="Gene3D" id="1.20.120.1630">
    <property type="match status" value="1"/>
</dbReference>
<feature type="transmembrane region" description="Helical" evidence="5">
    <location>
        <begin position="174"/>
        <end position="195"/>
    </location>
</feature>
<keyword evidence="3 5" id="KW-1133">Transmembrane helix</keyword>
<feature type="domain" description="NnrU" evidence="7">
    <location>
        <begin position="150"/>
        <end position="362"/>
    </location>
</feature>
<dbReference type="PANTHER" id="PTHR35988">
    <property type="entry name" value="15-CIS-ZETA-CAROTENE ISOMERASE, CHLOROPLASTIC"/>
    <property type="match status" value="1"/>
</dbReference>
<feature type="transmembrane region" description="Helical" evidence="5">
    <location>
        <begin position="140"/>
        <end position="162"/>
    </location>
</feature>
<accession>A0ABD3QJS8</accession>
<keyword evidence="4 5" id="KW-0472">Membrane</keyword>
<dbReference type="GO" id="GO:0016020">
    <property type="term" value="C:membrane"/>
    <property type="evidence" value="ECO:0007669"/>
    <property type="project" value="UniProtKB-SubCell"/>
</dbReference>
<evidence type="ECO:0000256" key="2">
    <source>
        <dbReference type="ARBA" id="ARBA00022692"/>
    </source>
</evidence>
<feature type="transmembrane region" description="Helical" evidence="5">
    <location>
        <begin position="207"/>
        <end position="229"/>
    </location>
</feature>
<proteinExistence type="predicted"/>
<gene>
    <name evidence="8" type="ORF">ACHAWO_013265</name>
</gene>
<evidence type="ECO:0000256" key="3">
    <source>
        <dbReference type="ARBA" id="ARBA00022989"/>
    </source>
</evidence>
<keyword evidence="9" id="KW-1185">Reference proteome</keyword>
<protein>
    <recommendedName>
        <fullName evidence="7">NnrU domain-containing protein</fullName>
    </recommendedName>
</protein>
<feature type="transmembrane region" description="Helical" evidence="5">
    <location>
        <begin position="99"/>
        <end position="119"/>
    </location>
</feature>
<keyword evidence="2 5" id="KW-0812">Transmembrane</keyword>
<evidence type="ECO:0000256" key="5">
    <source>
        <dbReference type="SAM" id="Phobius"/>
    </source>
</evidence>
<dbReference type="PANTHER" id="PTHR35988:SF2">
    <property type="entry name" value="15-CIS-ZETA-CAROTENE ISOMERASE, CHLOROPLASTIC"/>
    <property type="match status" value="1"/>
</dbReference>
<feature type="chain" id="PRO_5044833694" description="NnrU domain-containing protein" evidence="6">
    <location>
        <begin position="23"/>
        <end position="389"/>
    </location>
</feature>
<name>A0ABD3QJS8_9STRA</name>
<sequence>MAPNKLFTLAILLLQCLYNASSFHIPNSHLTRPARSAITTSLHSTNNNNRDALPSSSNPISLLLKSQPSDRQNDLMIGEDSGMYNFSNEKWGSLGESGWVTFFAAVGTILTAVTILWVLPSTGYSDDFIHFLEQDVSHGNPHLVTLAFGILFPIVHSGLASLRPFGEKILGARVWRVIFAFPSLCLAYSWIVYFIAHAHDGIQYYDVSGVGWIHSTAWIVNFLSFLFLYPSVYNLKEVAAVEKPKVHLWETGVIRITRHPQYVGQTMWSAAHLAMVGTSFTALTMALLVGHHAFACWNGDRRLEAEYGDKFLAIKERTSIIPFQAIIEGRQKLPKDYYKELIRAPLVLIAVGSIGAYFAHPYMQAGAALAKNSGLVPGGILDGIFLEIN</sequence>
<feature type="transmembrane region" description="Helical" evidence="5">
    <location>
        <begin position="270"/>
        <end position="294"/>
    </location>
</feature>
<evidence type="ECO:0000313" key="9">
    <source>
        <dbReference type="Proteomes" id="UP001530400"/>
    </source>
</evidence>
<comment type="caution">
    <text evidence="8">The sequence shown here is derived from an EMBL/GenBank/DDBJ whole genome shotgun (WGS) entry which is preliminary data.</text>
</comment>
<comment type="subcellular location">
    <subcellularLocation>
        <location evidence="1">Membrane</location>
        <topology evidence="1">Multi-pass membrane protein</topology>
    </subcellularLocation>
</comment>
<dbReference type="AlphaFoldDB" id="A0ABD3QJS8"/>
<dbReference type="Proteomes" id="UP001530400">
    <property type="component" value="Unassembled WGS sequence"/>
</dbReference>
<evidence type="ECO:0000256" key="6">
    <source>
        <dbReference type="SAM" id="SignalP"/>
    </source>
</evidence>
<dbReference type="Pfam" id="PF07298">
    <property type="entry name" value="NnrU"/>
    <property type="match status" value="1"/>
</dbReference>
<evidence type="ECO:0000256" key="1">
    <source>
        <dbReference type="ARBA" id="ARBA00004141"/>
    </source>
</evidence>
<feature type="signal peptide" evidence="6">
    <location>
        <begin position="1"/>
        <end position="22"/>
    </location>
</feature>
<dbReference type="InterPro" id="IPR009915">
    <property type="entry name" value="NnrU_dom"/>
</dbReference>
<organism evidence="8 9">
    <name type="scientific">Cyclotella atomus</name>
    <dbReference type="NCBI Taxonomy" id="382360"/>
    <lineage>
        <taxon>Eukaryota</taxon>
        <taxon>Sar</taxon>
        <taxon>Stramenopiles</taxon>
        <taxon>Ochrophyta</taxon>
        <taxon>Bacillariophyta</taxon>
        <taxon>Coscinodiscophyceae</taxon>
        <taxon>Thalassiosirophycidae</taxon>
        <taxon>Stephanodiscales</taxon>
        <taxon>Stephanodiscaceae</taxon>
        <taxon>Cyclotella</taxon>
    </lineage>
</organism>
<evidence type="ECO:0000256" key="4">
    <source>
        <dbReference type="ARBA" id="ARBA00023136"/>
    </source>
</evidence>
<evidence type="ECO:0000313" key="8">
    <source>
        <dbReference type="EMBL" id="KAL3800723.1"/>
    </source>
</evidence>
<dbReference type="EMBL" id="JALLPJ020000155">
    <property type="protein sequence ID" value="KAL3800723.1"/>
    <property type="molecule type" value="Genomic_DNA"/>
</dbReference>
<evidence type="ECO:0000259" key="7">
    <source>
        <dbReference type="Pfam" id="PF07298"/>
    </source>
</evidence>
<keyword evidence="6" id="KW-0732">Signal</keyword>